<gene>
    <name evidence="1" type="ORF">BD310DRAFT_914626</name>
</gene>
<protein>
    <submittedName>
        <fullName evidence="1">Uncharacterized protein</fullName>
    </submittedName>
</protein>
<evidence type="ECO:0000313" key="1">
    <source>
        <dbReference type="EMBL" id="TBU64426.1"/>
    </source>
</evidence>
<sequence>MFRAPFQFGGPESSTSSSLDHGRLLYADHGCAAKSDFATASAWSSPRIARSVPAPANGLIL</sequence>
<evidence type="ECO:0000313" key="2">
    <source>
        <dbReference type="Proteomes" id="UP000292082"/>
    </source>
</evidence>
<dbReference type="AlphaFoldDB" id="A0A4Q9QBA2"/>
<dbReference type="Proteomes" id="UP000292082">
    <property type="component" value="Unassembled WGS sequence"/>
</dbReference>
<keyword evidence="2" id="KW-1185">Reference proteome</keyword>
<dbReference type="EMBL" id="ML145086">
    <property type="protein sequence ID" value="TBU64426.1"/>
    <property type="molecule type" value="Genomic_DNA"/>
</dbReference>
<reference evidence="1 2" key="1">
    <citation type="submission" date="2019-01" db="EMBL/GenBank/DDBJ databases">
        <title>Draft genome sequences of three monokaryotic isolates of the white-rot basidiomycete fungus Dichomitus squalens.</title>
        <authorList>
            <consortium name="DOE Joint Genome Institute"/>
            <person name="Lopez S.C."/>
            <person name="Andreopoulos B."/>
            <person name="Pangilinan J."/>
            <person name="Lipzen A."/>
            <person name="Riley R."/>
            <person name="Ahrendt S."/>
            <person name="Ng V."/>
            <person name="Barry K."/>
            <person name="Daum C."/>
            <person name="Grigoriev I.V."/>
            <person name="Hilden K.S."/>
            <person name="Makela M.R."/>
            <person name="de Vries R.P."/>
        </authorList>
    </citation>
    <scope>NUCLEOTIDE SEQUENCE [LARGE SCALE GENOMIC DNA]</scope>
    <source>
        <strain evidence="1 2">CBS 464.89</strain>
    </source>
</reference>
<accession>A0A4Q9QBA2</accession>
<proteinExistence type="predicted"/>
<organism evidence="1 2">
    <name type="scientific">Dichomitus squalens</name>
    <dbReference type="NCBI Taxonomy" id="114155"/>
    <lineage>
        <taxon>Eukaryota</taxon>
        <taxon>Fungi</taxon>
        <taxon>Dikarya</taxon>
        <taxon>Basidiomycota</taxon>
        <taxon>Agaricomycotina</taxon>
        <taxon>Agaricomycetes</taxon>
        <taxon>Polyporales</taxon>
        <taxon>Polyporaceae</taxon>
        <taxon>Dichomitus</taxon>
    </lineage>
</organism>
<name>A0A4Q9QBA2_9APHY</name>